<evidence type="ECO:0000256" key="5">
    <source>
        <dbReference type="ARBA" id="ARBA00023136"/>
    </source>
</evidence>
<dbReference type="RefSeq" id="WP_282459005.1">
    <property type="nucleotide sequence ID" value="NZ_JAPFAR010000001.1"/>
</dbReference>
<gene>
    <name evidence="8" type="ORF">DCBHLPFO_00065</name>
</gene>
<keyword evidence="5 6" id="KW-0472">Membrane</keyword>
<evidence type="ECO:0000256" key="1">
    <source>
        <dbReference type="ARBA" id="ARBA00004651"/>
    </source>
</evidence>
<dbReference type="InterPro" id="IPR019264">
    <property type="entry name" value="DUF2179"/>
</dbReference>
<feature type="transmembrane region" description="Helical" evidence="6">
    <location>
        <begin position="316"/>
        <end position="339"/>
    </location>
</feature>
<feature type="transmembrane region" description="Helical" evidence="6">
    <location>
        <begin position="70"/>
        <end position="94"/>
    </location>
</feature>
<keyword evidence="3 6" id="KW-0812">Transmembrane</keyword>
<evidence type="ECO:0000256" key="3">
    <source>
        <dbReference type="ARBA" id="ARBA00022692"/>
    </source>
</evidence>
<dbReference type="EMBL" id="JAPFAR010000001">
    <property type="protein sequence ID" value="MDI3349292.1"/>
    <property type="molecule type" value="Genomic_DNA"/>
</dbReference>
<evidence type="ECO:0000313" key="8">
    <source>
        <dbReference type="EMBL" id="MDI3349292.1"/>
    </source>
</evidence>
<evidence type="ECO:0000313" key="9">
    <source>
        <dbReference type="Proteomes" id="UP001162175"/>
    </source>
</evidence>
<feature type="transmembrane region" description="Helical" evidence="6">
    <location>
        <begin position="114"/>
        <end position="132"/>
    </location>
</feature>
<evidence type="ECO:0000256" key="4">
    <source>
        <dbReference type="ARBA" id="ARBA00022989"/>
    </source>
</evidence>
<sequence length="465" mass="52890">MKIQKNKNSSNEVRLDLAKTNQLKTEEFIALKKENKKRKNKKLPSNVPYDLNPYGVTFFNVWKKFPKKMLMVFLSAILYNVAIATFLAKAATVATGVSALVQALTFTVSVTAPYFAYIYFLLNLPLIIIFWNKNSRMFMILTTYWLLWQVAFQSVLLIGPVGHFFHKISIYYINWISPSESNFTNDFKSLIPWDVYGTYANSYHNLFDWMNSLPTPNSEGLYILDLNNSLHAGISRELGYISHLTQSQFEQLSHFKHLIGNGFGNPTWPIIVYAVIGAGMAGIAGGIAWKNSASTAGGDFIVYYISRVKQKSVGHISTIVALIFGAFSIVTITIVELLGISADRPFNVAGLLLRILCSIAYVFIYISFIELIFPKYRKIRIEIYSKTPEKIIDRFKLINYWHGYNIDKLVAGYTNTETVKIETFALYLEQNLIKNEILLADPNAWMTVSRVHNIIGKFDTSKVES</sequence>
<reference evidence="8" key="1">
    <citation type="submission" date="2022-11" db="EMBL/GenBank/DDBJ databases">
        <title>Draft genome of Mycoplasma arginini isolated from fly.</title>
        <authorList>
            <person name="Severgnini M."/>
            <person name="Gioia G."/>
            <person name="Cremonesi P."/>
            <person name="Moroni P."/>
            <person name="Addis M.F."/>
            <person name="Castiglioni B."/>
        </authorList>
    </citation>
    <scope>NUCLEOTIDE SEQUENCE</scope>
    <source>
        <strain evidence="8">QMP CG1-1632</strain>
    </source>
</reference>
<keyword evidence="4 6" id="KW-1133">Transmembrane helix</keyword>
<evidence type="ECO:0000256" key="6">
    <source>
        <dbReference type="SAM" id="Phobius"/>
    </source>
</evidence>
<feature type="domain" description="DUF2179" evidence="7">
    <location>
        <begin position="412"/>
        <end position="456"/>
    </location>
</feature>
<feature type="transmembrane region" description="Helical" evidence="6">
    <location>
        <begin position="270"/>
        <end position="289"/>
    </location>
</feature>
<dbReference type="PANTHER" id="PTHR33545:SF5">
    <property type="entry name" value="UPF0750 MEMBRANE PROTEIN YITT"/>
    <property type="match status" value="1"/>
</dbReference>
<dbReference type="PANTHER" id="PTHR33545">
    <property type="entry name" value="UPF0750 MEMBRANE PROTEIN YITT-RELATED"/>
    <property type="match status" value="1"/>
</dbReference>
<keyword evidence="2" id="KW-1003">Cell membrane</keyword>
<evidence type="ECO:0000259" key="7">
    <source>
        <dbReference type="Pfam" id="PF10035"/>
    </source>
</evidence>
<organism evidence="8 9">
    <name type="scientific">Mycoplasmopsis arginini</name>
    <name type="common">Mycoplasma arginini</name>
    <dbReference type="NCBI Taxonomy" id="2094"/>
    <lineage>
        <taxon>Bacteria</taxon>
        <taxon>Bacillati</taxon>
        <taxon>Mycoplasmatota</taxon>
        <taxon>Mycoplasmoidales</taxon>
        <taxon>Metamycoplasmataceae</taxon>
        <taxon>Mycoplasmopsis</taxon>
    </lineage>
</organism>
<dbReference type="GO" id="GO:0005886">
    <property type="term" value="C:plasma membrane"/>
    <property type="evidence" value="ECO:0007669"/>
    <property type="project" value="UniProtKB-SubCell"/>
</dbReference>
<dbReference type="InterPro" id="IPR051461">
    <property type="entry name" value="UPF0750_membrane"/>
</dbReference>
<accession>A0AA43QW62</accession>
<proteinExistence type="predicted"/>
<feature type="transmembrane region" description="Helical" evidence="6">
    <location>
        <begin position="144"/>
        <end position="165"/>
    </location>
</feature>
<dbReference type="AlphaFoldDB" id="A0AA43QW62"/>
<protein>
    <submittedName>
        <fullName evidence="8">YitT family protein</fullName>
    </submittedName>
</protein>
<evidence type="ECO:0000256" key="2">
    <source>
        <dbReference type="ARBA" id="ARBA00022475"/>
    </source>
</evidence>
<name>A0AA43QW62_MYCAR</name>
<feature type="transmembrane region" description="Helical" evidence="6">
    <location>
        <begin position="351"/>
        <end position="373"/>
    </location>
</feature>
<dbReference type="Pfam" id="PF10035">
    <property type="entry name" value="DUF2179"/>
    <property type="match status" value="1"/>
</dbReference>
<comment type="subcellular location">
    <subcellularLocation>
        <location evidence="1">Cell membrane</location>
        <topology evidence="1">Multi-pass membrane protein</topology>
    </subcellularLocation>
</comment>
<comment type="caution">
    <text evidence="8">The sequence shown here is derived from an EMBL/GenBank/DDBJ whole genome shotgun (WGS) entry which is preliminary data.</text>
</comment>
<dbReference type="Proteomes" id="UP001162175">
    <property type="component" value="Unassembled WGS sequence"/>
</dbReference>